<dbReference type="InterPro" id="IPR036865">
    <property type="entry name" value="CRAL-TRIO_dom_sf"/>
</dbReference>
<accession>A0A9N8DIW5</accession>
<dbReference type="SUPFAM" id="SSF52087">
    <property type="entry name" value="CRAL/TRIO domain"/>
    <property type="match status" value="1"/>
</dbReference>
<feature type="compositionally biased region" description="Basic and acidic residues" evidence="1">
    <location>
        <begin position="22"/>
        <end position="40"/>
    </location>
</feature>
<comment type="caution">
    <text evidence="2">The sequence shown here is derived from an EMBL/GenBank/DDBJ whole genome shotgun (WGS) entry which is preliminary data.</text>
</comment>
<dbReference type="Proteomes" id="UP001153069">
    <property type="component" value="Unassembled WGS sequence"/>
</dbReference>
<evidence type="ECO:0000313" key="3">
    <source>
        <dbReference type="Proteomes" id="UP001153069"/>
    </source>
</evidence>
<reference evidence="2" key="1">
    <citation type="submission" date="2020-06" db="EMBL/GenBank/DDBJ databases">
        <authorList>
            <consortium name="Plant Systems Biology data submission"/>
        </authorList>
    </citation>
    <scope>NUCLEOTIDE SEQUENCE</scope>
    <source>
        <strain evidence="2">D6</strain>
    </source>
</reference>
<keyword evidence="3" id="KW-1185">Reference proteome</keyword>
<sequence length="327" mass="37435">MDANLPVGEEQNAMEGPAAQHVEGHEEEVGNGRNDDDDHNNNGIQAQQPSPQGPPPFRVDDPSRMKLTSQEHQWALNIKTAIQAHSEIDPITDFMCAHLAIHFQADVESAVESALRLQGYRQDNDLLDTLSDSRRALTKYVNLFPRLFLSYFFNPHDGNYNFVYDITQFSGKKMTRTEMYTTSNAGAFYLCHAMSADFELIRRGVIVICECDGYDWTRHMDIRMIQNVWLELAWAYPFEYQTQKHYNGGVMFNVFLSMLKKIIPAKMGSKFETGYRFDGRLDSVYMVPTVEIANQRLLQSLDLALQRRYDMEESFSLSADGATNNLQ</sequence>
<organism evidence="2 3">
    <name type="scientific">Seminavis robusta</name>
    <dbReference type="NCBI Taxonomy" id="568900"/>
    <lineage>
        <taxon>Eukaryota</taxon>
        <taxon>Sar</taxon>
        <taxon>Stramenopiles</taxon>
        <taxon>Ochrophyta</taxon>
        <taxon>Bacillariophyta</taxon>
        <taxon>Bacillariophyceae</taxon>
        <taxon>Bacillariophycidae</taxon>
        <taxon>Naviculales</taxon>
        <taxon>Naviculaceae</taxon>
        <taxon>Seminavis</taxon>
    </lineage>
</organism>
<proteinExistence type="predicted"/>
<dbReference type="AlphaFoldDB" id="A0A9N8DIW5"/>
<feature type="region of interest" description="Disordered" evidence="1">
    <location>
        <begin position="1"/>
        <end position="63"/>
    </location>
</feature>
<name>A0A9N8DIW5_9STRA</name>
<dbReference type="EMBL" id="CAICTM010000144">
    <property type="protein sequence ID" value="CAB9502755.1"/>
    <property type="molecule type" value="Genomic_DNA"/>
</dbReference>
<evidence type="ECO:0008006" key="4">
    <source>
        <dbReference type="Google" id="ProtNLM"/>
    </source>
</evidence>
<evidence type="ECO:0000313" key="2">
    <source>
        <dbReference type="EMBL" id="CAB9502755.1"/>
    </source>
</evidence>
<gene>
    <name evidence="2" type="ORF">SEMRO_145_G067280.1</name>
</gene>
<evidence type="ECO:0000256" key="1">
    <source>
        <dbReference type="SAM" id="MobiDB-lite"/>
    </source>
</evidence>
<protein>
    <recommendedName>
        <fullName evidence="4">CRAL-TRIO domain-containing protein</fullName>
    </recommendedName>
</protein>
<feature type="compositionally biased region" description="Low complexity" evidence="1">
    <location>
        <begin position="41"/>
        <end position="50"/>
    </location>
</feature>